<feature type="chain" id="PRO_5021302308" evidence="2">
    <location>
        <begin position="25"/>
        <end position="122"/>
    </location>
</feature>
<feature type="region of interest" description="Disordered" evidence="1">
    <location>
        <begin position="87"/>
        <end position="122"/>
    </location>
</feature>
<comment type="caution">
    <text evidence="3">The sequence shown here is derived from an EMBL/GenBank/DDBJ whole genome shotgun (WGS) entry which is preliminary data.</text>
</comment>
<evidence type="ECO:0000313" key="3">
    <source>
        <dbReference type="EMBL" id="GBN53085.1"/>
    </source>
</evidence>
<protein>
    <submittedName>
        <fullName evidence="3">Uncharacterized protein</fullName>
    </submittedName>
</protein>
<reference evidence="3 4" key="1">
    <citation type="journal article" date="2019" name="Sci. Rep.">
        <title>Orb-weaving spider Araneus ventricosus genome elucidates the spidroin gene catalogue.</title>
        <authorList>
            <person name="Kono N."/>
            <person name="Nakamura H."/>
            <person name="Ohtoshi R."/>
            <person name="Moran D.A.P."/>
            <person name="Shinohara A."/>
            <person name="Yoshida Y."/>
            <person name="Fujiwara M."/>
            <person name="Mori M."/>
            <person name="Tomita M."/>
            <person name="Arakawa K."/>
        </authorList>
    </citation>
    <scope>NUCLEOTIDE SEQUENCE [LARGE SCALE GENOMIC DNA]</scope>
</reference>
<dbReference type="AlphaFoldDB" id="A0A4Y2PM92"/>
<dbReference type="Proteomes" id="UP000499080">
    <property type="component" value="Unassembled WGS sequence"/>
</dbReference>
<evidence type="ECO:0000313" key="4">
    <source>
        <dbReference type="Proteomes" id="UP000499080"/>
    </source>
</evidence>
<gene>
    <name evidence="3" type="ORF">AVEN_138501_1</name>
</gene>
<organism evidence="3 4">
    <name type="scientific">Araneus ventricosus</name>
    <name type="common">Orbweaver spider</name>
    <name type="synonym">Epeira ventricosa</name>
    <dbReference type="NCBI Taxonomy" id="182803"/>
    <lineage>
        <taxon>Eukaryota</taxon>
        <taxon>Metazoa</taxon>
        <taxon>Ecdysozoa</taxon>
        <taxon>Arthropoda</taxon>
        <taxon>Chelicerata</taxon>
        <taxon>Arachnida</taxon>
        <taxon>Araneae</taxon>
        <taxon>Araneomorphae</taxon>
        <taxon>Entelegynae</taxon>
        <taxon>Araneoidea</taxon>
        <taxon>Araneidae</taxon>
        <taxon>Araneus</taxon>
    </lineage>
</organism>
<evidence type="ECO:0000256" key="2">
    <source>
        <dbReference type="SAM" id="SignalP"/>
    </source>
</evidence>
<name>A0A4Y2PM92_ARAVE</name>
<feature type="signal peptide" evidence="2">
    <location>
        <begin position="1"/>
        <end position="24"/>
    </location>
</feature>
<dbReference type="EMBL" id="BGPR01011811">
    <property type="protein sequence ID" value="GBN53085.1"/>
    <property type="molecule type" value="Genomic_DNA"/>
</dbReference>
<keyword evidence="4" id="KW-1185">Reference proteome</keyword>
<accession>A0A4Y2PM92</accession>
<keyword evidence="2" id="KW-0732">Signal</keyword>
<feature type="non-terminal residue" evidence="3">
    <location>
        <position position="1"/>
    </location>
</feature>
<proteinExistence type="predicted"/>
<sequence>KTVSRKRSVLSLAVNTLFFTSAISTFMSDSCTTATGTRFLFTHMILMGIQARRHRLPRSPTREGSHRLWRFPASALTLVPAGTYMLRVTPGDSDHPERQAQGVTPSLGPLEQTSHATGIPAD</sequence>
<evidence type="ECO:0000256" key="1">
    <source>
        <dbReference type="SAM" id="MobiDB-lite"/>
    </source>
</evidence>